<dbReference type="AlphaFoldDB" id="A0AAP3XS58"/>
<feature type="domain" description="Inosine/uridine-preferring nucleoside hydrolase" evidence="3">
    <location>
        <begin position="6"/>
        <end position="303"/>
    </location>
</feature>
<dbReference type="GO" id="GO:0005829">
    <property type="term" value="C:cytosol"/>
    <property type="evidence" value="ECO:0007669"/>
    <property type="project" value="TreeGrafter"/>
</dbReference>
<evidence type="ECO:0000259" key="3">
    <source>
        <dbReference type="Pfam" id="PF01156"/>
    </source>
</evidence>
<keyword evidence="1 4" id="KW-0378">Hydrolase</keyword>
<dbReference type="InterPro" id="IPR036452">
    <property type="entry name" value="Ribo_hydro-like"/>
</dbReference>
<dbReference type="RefSeq" id="WP_327789276.1">
    <property type="nucleotide sequence ID" value="NZ_JARGEQ010000096.1"/>
</dbReference>
<dbReference type="Proteomes" id="UP001301140">
    <property type="component" value="Unassembled WGS sequence"/>
</dbReference>
<evidence type="ECO:0000256" key="2">
    <source>
        <dbReference type="ARBA" id="ARBA00023295"/>
    </source>
</evidence>
<evidence type="ECO:0000256" key="1">
    <source>
        <dbReference type="ARBA" id="ARBA00022801"/>
    </source>
</evidence>
<keyword evidence="5" id="KW-1185">Reference proteome</keyword>
<dbReference type="InterPro" id="IPR001910">
    <property type="entry name" value="Inosine/uridine_hydrolase_dom"/>
</dbReference>
<reference evidence="4 5" key="1">
    <citation type="submission" date="2023-03" db="EMBL/GenBank/DDBJ databases">
        <title>YIM 152171 draft genome.</title>
        <authorList>
            <person name="Yang Z."/>
        </authorList>
    </citation>
    <scope>NUCLEOTIDE SEQUENCE [LARGE SCALE GENOMIC DNA]</scope>
    <source>
        <strain evidence="4 5">YIM 152171</strain>
    </source>
</reference>
<name>A0AAP3XS58_9PROT</name>
<gene>
    <name evidence="4" type="ORF">PZ740_10750</name>
</gene>
<dbReference type="CDD" id="cd02651">
    <property type="entry name" value="nuc_hydro_IU_UC_XIUA"/>
    <property type="match status" value="1"/>
</dbReference>
<proteinExistence type="predicted"/>
<organism evidence="4 5">
    <name type="scientific">Marinimicrococcus flavescens</name>
    <dbReference type="NCBI Taxonomy" id="3031815"/>
    <lineage>
        <taxon>Bacteria</taxon>
        <taxon>Pseudomonadati</taxon>
        <taxon>Pseudomonadota</taxon>
        <taxon>Alphaproteobacteria</taxon>
        <taxon>Geminicoccales</taxon>
        <taxon>Geminicoccaceae</taxon>
        <taxon>Marinimicrococcus</taxon>
    </lineage>
</organism>
<dbReference type="SUPFAM" id="SSF53590">
    <property type="entry name" value="Nucleoside hydrolase"/>
    <property type="match status" value="1"/>
</dbReference>
<comment type="caution">
    <text evidence="4">The sequence shown here is derived from an EMBL/GenBank/DDBJ whole genome shotgun (WGS) entry which is preliminary data.</text>
</comment>
<dbReference type="GO" id="GO:0008477">
    <property type="term" value="F:purine nucleosidase activity"/>
    <property type="evidence" value="ECO:0007669"/>
    <property type="project" value="TreeGrafter"/>
</dbReference>
<evidence type="ECO:0000313" key="4">
    <source>
        <dbReference type="EMBL" id="MDF1586858.1"/>
    </source>
</evidence>
<dbReference type="Pfam" id="PF01156">
    <property type="entry name" value="IU_nuc_hydro"/>
    <property type="match status" value="1"/>
</dbReference>
<dbReference type="GO" id="GO:0006152">
    <property type="term" value="P:purine nucleoside catabolic process"/>
    <property type="evidence" value="ECO:0007669"/>
    <property type="project" value="TreeGrafter"/>
</dbReference>
<dbReference type="InterPro" id="IPR015910">
    <property type="entry name" value="I/U_nuclsd_hydro_CS"/>
</dbReference>
<dbReference type="PANTHER" id="PTHR12304:SF4">
    <property type="entry name" value="URIDINE NUCLEOSIDASE"/>
    <property type="match status" value="1"/>
</dbReference>
<dbReference type="InterPro" id="IPR023186">
    <property type="entry name" value="IUNH"/>
</dbReference>
<protein>
    <submittedName>
        <fullName evidence="4">Nucleoside hydrolase</fullName>
    </submittedName>
</protein>
<dbReference type="EMBL" id="JARGEQ010000096">
    <property type="protein sequence ID" value="MDF1586858.1"/>
    <property type="molecule type" value="Genomic_DNA"/>
</dbReference>
<dbReference type="Gene3D" id="3.90.245.10">
    <property type="entry name" value="Ribonucleoside hydrolase-like"/>
    <property type="match status" value="1"/>
</dbReference>
<keyword evidence="2" id="KW-0326">Glycosidase</keyword>
<dbReference type="GO" id="GO:0045437">
    <property type="term" value="F:uridine nucleosidase activity"/>
    <property type="evidence" value="ECO:0007669"/>
    <property type="project" value="UniProtKB-ARBA"/>
</dbReference>
<dbReference type="PROSITE" id="PS01247">
    <property type="entry name" value="IUNH"/>
    <property type="match status" value="1"/>
</dbReference>
<sequence length="313" mass="33214">MAPRAIILDCDPGQDDAVAILMALASPEALETLAITTVGGNVPLEKVTRNALQLAALAGRPDLPVHAGCGKPLLQPLVTAEEVHGESGLNGVELPPPASTPRTSHAVDAIIELVMARPAGTVTLCPTGPLTNIALAFAREPALAARIREIVLMGGARDLGNVTPAAEFNFYVDPEAARLVFESGVPITMFGLDVTHQVLVTEERVARIRGLGNRAGEAVAGFLDFYSRHDRERYGFAGGPLHDPCVIAHLLRPALFSGRSCHVAIDTESRLGRGRSLVDWWSVTGAVPNAMVMDQADATGFFELLYKLLGRLP</sequence>
<evidence type="ECO:0000313" key="5">
    <source>
        <dbReference type="Proteomes" id="UP001301140"/>
    </source>
</evidence>
<accession>A0AAP3XS58</accession>
<dbReference type="PANTHER" id="PTHR12304">
    <property type="entry name" value="INOSINE-URIDINE PREFERRING NUCLEOSIDE HYDROLASE"/>
    <property type="match status" value="1"/>
</dbReference>